<evidence type="ECO:0000313" key="2">
    <source>
        <dbReference type="Proteomes" id="UP000245626"/>
    </source>
</evidence>
<organism evidence="1 2">
    <name type="scientific">Violaceomyces palustris</name>
    <dbReference type="NCBI Taxonomy" id="1673888"/>
    <lineage>
        <taxon>Eukaryota</taxon>
        <taxon>Fungi</taxon>
        <taxon>Dikarya</taxon>
        <taxon>Basidiomycota</taxon>
        <taxon>Ustilaginomycotina</taxon>
        <taxon>Ustilaginomycetes</taxon>
        <taxon>Violaceomycetales</taxon>
        <taxon>Violaceomycetaceae</taxon>
        <taxon>Violaceomyces</taxon>
    </lineage>
</organism>
<dbReference type="Proteomes" id="UP000245626">
    <property type="component" value="Unassembled WGS sequence"/>
</dbReference>
<reference evidence="1 2" key="1">
    <citation type="journal article" date="2018" name="Mol. Biol. Evol.">
        <title>Broad Genomic Sampling Reveals a Smut Pathogenic Ancestry of the Fungal Clade Ustilaginomycotina.</title>
        <authorList>
            <person name="Kijpornyongpan T."/>
            <person name="Mondo S.J."/>
            <person name="Barry K."/>
            <person name="Sandor L."/>
            <person name="Lee J."/>
            <person name="Lipzen A."/>
            <person name="Pangilinan J."/>
            <person name="LaButti K."/>
            <person name="Hainaut M."/>
            <person name="Henrissat B."/>
            <person name="Grigoriev I.V."/>
            <person name="Spatafora J.W."/>
            <person name="Aime M.C."/>
        </authorList>
    </citation>
    <scope>NUCLEOTIDE SEQUENCE [LARGE SCALE GENOMIC DNA]</scope>
    <source>
        <strain evidence="1 2">SA 807</strain>
    </source>
</reference>
<dbReference type="EMBL" id="KZ819745">
    <property type="protein sequence ID" value="PWN53028.1"/>
    <property type="molecule type" value="Genomic_DNA"/>
</dbReference>
<protein>
    <submittedName>
        <fullName evidence="1">Uncharacterized protein</fullName>
    </submittedName>
</protein>
<sequence>MRFSAALLSLPFLACISGTPTNVGGEPSSADLISERQISNWAWSDIVQQRSPSDPENLRKRIVYNPRITYPTSETVWTAGSMAKVTWDASDLPKELSNSKGQLKLGYTPANGDGGENLSEGYLAKDFPLSDGKVSFTVPGNTKTRNDYIVVLFGDSGNASPKFTIQEEESATPIKTTEKLVEDKVAKDFFKEGLYGRDVAAASQ</sequence>
<name>A0ACD0P4M3_9BASI</name>
<proteinExistence type="predicted"/>
<gene>
    <name evidence="1" type="ORF">IE53DRAFT_366701</name>
</gene>
<evidence type="ECO:0000313" key="1">
    <source>
        <dbReference type="EMBL" id="PWN53028.1"/>
    </source>
</evidence>
<accession>A0ACD0P4M3</accession>
<keyword evidence="2" id="KW-1185">Reference proteome</keyword>